<feature type="transmembrane region" description="Helical" evidence="1">
    <location>
        <begin position="106"/>
        <end position="127"/>
    </location>
</feature>
<evidence type="ECO:0000313" key="2">
    <source>
        <dbReference type="EMBL" id="MBB5618391.1"/>
    </source>
</evidence>
<keyword evidence="1" id="KW-0472">Membrane</keyword>
<dbReference type="EMBL" id="JACHBS010000001">
    <property type="protein sequence ID" value="MBB5618391.1"/>
    <property type="molecule type" value="Genomic_DNA"/>
</dbReference>
<gene>
    <name evidence="2" type="ORF">BJ959_001887</name>
</gene>
<organism evidence="2 3">
    <name type="scientific">Microcella frigidaquae</name>
    <dbReference type="NCBI Taxonomy" id="424758"/>
    <lineage>
        <taxon>Bacteria</taxon>
        <taxon>Bacillati</taxon>
        <taxon>Actinomycetota</taxon>
        <taxon>Actinomycetes</taxon>
        <taxon>Micrococcales</taxon>
        <taxon>Microbacteriaceae</taxon>
        <taxon>Microcella</taxon>
    </lineage>
</organism>
<dbReference type="RefSeq" id="WP_153982180.1">
    <property type="nucleotide sequence ID" value="NZ_BAAANZ010000002.1"/>
</dbReference>
<feature type="transmembrane region" description="Helical" evidence="1">
    <location>
        <begin position="59"/>
        <end position="76"/>
    </location>
</feature>
<accession>A0A840X833</accession>
<comment type="caution">
    <text evidence="2">The sequence shown here is derived from an EMBL/GenBank/DDBJ whole genome shotgun (WGS) entry which is preliminary data.</text>
</comment>
<protein>
    <submittedName>
        <fullName evidence="2">Uncharacterized protein</fullName>
    </submittedName>
</protein>
<evidence type="ECO:0000313" key="3">
    <source>
        <dbReference type="Proteomes" id="UP000552883"/>
    </source>
</evidence>
<proteinExistence type="predicted"/>
<sequence>MSATPRSRRNEQAVAEMADSVMRDTRWDWMRTRAARRGIVALMIVMLIAIPIAWLTLPALAALGVIALAVVVWWALRMSVRVVADLPEEYLDERQARVRDRAYVDAYRWFAGITLTAATAALVWFVVVSSDDVVALELTWGGAMAIFWTFEGLALTLPSIVLALRERDRT</sequence>
<feature type="transmembrane region" description="Helical" evidence="1">
    <location>
        <begin position="139"/>
        <end position="164"/>
    </location>
</feature>
<keyword evidence="3" id="KW-1185">Reference proteome</keyword>
<reference evidence="2 3" key="1">
    <citation type="submission" date="2020-08" db="EMBL/GenBank/DDBJ databases">
        <title>Sequencing the genomes of 1000 actinobacteria strains.</title>
        <authorList>
            <person name="Klenk H.-P."/>
        </authorList>
    </citation>
    <scope>NUCLEOTIDE SEQUENCE [LARGE SCALE GENOMIC DNA]</scope>
    <source>
        <strain evidence="2 3">DSM 23889</strain>
    </source>
</reference>
<dbReference type="OrthoDB" id="5114217at2"/>
<feature type="transmembrane region" description="Helical" evidence="1">
    <location>
        <begin position="34"/>
        <end position="53"/>
    </location>
</feature>
<dbReference type="Proteomes" id="UP000552883">
    <property type="component" value="Unassembled WGS sequence"/>
</dbReference>
<dbReference type="AlphaFoldDB" id="A0A840X833"/>
<keyword evidence="1" id="KW-1133">Transmembrane helix</keyword>
<evidence type="ECO:0000256" key="1">
    <source>
        <dbReference type="SAM" id="Phobius"/>
    </source>
</evidence>
<keyword evidence="1" id="KW-0812">Transmembrane</keyword>
<name>A0A840X833_9MICO</name>